<evidence type="ECO:0000313" key="1">
    <source>
        <dbReference type="EMBL" id="KAJ8443694.1"/>
    </source>
</evidence>
<comment type="caution">
    <text evidence="1">The sequence shown here is derived from an EMBL/GenBank/DDBJ whole genome shotgun (WGS) entry which is preliminary data.</text>
</comment>
<keyword evidence="2" id="KW-1185">Reference proteome</keyword>
<reference evidence="1" key="1">
    <citation type="submission" date="2022-04" db="EMBL/GenBank/DDBJ databases">
        <title>Carnegiea gigantea Genome sequencing and assembly v2.</title>
        <authorList>
            <person name="Copetti D."/>
            <person name="Sanderson M.J."/>
            <person name="Burquez A."/>
            <person name="Wojciechowski M.F."/>
        </authorList>
    </citation>
    <scope>NUCLEOTIDE SEQUENCE</scope>
    <source>
        <strain evidence="1">SGP5-SGP5p</strain>
        <tissue evidence="1">Aerial part</tissue>
    </source>
</reference>
<dbReference type="AlphaFoldDB" id="A0A9Q1KIY2"/>
<dbReference type="OrthoDB" id="2015720at2759"/>
<name>A0A9Q1KIY2_9CARY</name>
<evidence type="ECO:0000313" key="2">
    <source>
        <dbReference type="Proteomes" id="UP001153076"/>
    </source>
</evidence>
<sequence length="165" mass="17988">MRSPSNITSIVALAKHGMVIKVNFLVGLIVLTMDKLEEKVDSRLEVVGAVAGWRSPMLLLVGGRRCYCWSRLFCGGLLCARWLVGGWPAVAMVHAFTLGSRLILSSKLSIEGLVRIGEEYFEGVLEPPTVIEVVATKQLRSAVGQAISVIEQLPLPLRDVMSSEI</sequence>
<dbReference type="Proteomes" id="UP001153076">
    <property type="component" value="Unassembled WGS sequence"/>
</dbReference>
<protein>
    <submittedName>
        <fullName evidence="1">Uncharacterized protein</fullName>
    </submittedName>
</protein>
<gene>
    <name evidence="1" type="ORF">Cgig2_032317</name>
</gene>
<dbReference type="EMBL" id="JAKOGI010000114">
    <property type="protein sequence ID" value="KAJ8443694.1"/>
    <property type="molecule type" value="Genomic_DNA"/>
</dbReference>
<accession>A0A9Q1KIY2</accession>
<proteinExistence type="predicted"/>
<organism evidence="1 2">
    <name type="scientific">Carnegiea gigantea</name>
    <dbReference type="NCBI Taxonomy" id="171969"/>
    <lineage>
        <taxon>Eukaryota</taxon>
        <taxon>Viridiplantae</taxon>
        <taxon>Streptophyta</taxon>
        <taxon>Embryophyta</taxon>
        <taxon>Tracheophyta</taxon>
        <taxon>Spermatophyta</taxon>
        <taxon>Magnoliopsida</taxon>
        <taxon>eudicotyledons</taxon>
        <taxon>Gunneridae</taxon>
        <taxon>Pentapetalae</taxon>
        <taxon>Caryophyllales</taxon>
        <taxon>Cactineae</taxon>
        <taxon>Cactaceae</taxon>
        <taxon>Cactoideae</taxon>
        <taxon>Echinocereeae</taxon>
        <taxon>Carnegiea</taxon>
    </lineage>
</organism>